<proteinExistence type="predicted"/>
<gene>
    <name evidence="2" type="ORF">Cabys_948</name>
    <name evidence="3" type="ORF">Calab_2171</name>
</gene>
<evidence type="ECO:0000259" key="1">
    <source>
        <dbReference type="Pfam" id="PF10047"/>
    </source>
</evidence>
<dbReference type="EMBL" id="CM001402">
    <property type="protein sequence ID" value="EHO41781.1"/>
    <property type="molecule type" value="Genomic_DNA"/>
</dbReference>
<reference evidence="3 4" key="1">
    <citation type="submission" date="2011-09" db="EMBL/GenBank/DDBJ databases">
        <title>The permanent draft genome of Caldithrix abyssi DSM 13497.</title>
        <authorList>
            <consortium name="US DOE Joint Genome Institute (JGI-PGF)"/>
            <person name="Lucas S."/>
            <person name="Han J."/>
            <person name="Lapidus A."/>
            <person name="Bruce D."/>
            <person name="Goodwin L."/>
            <person name="Pitluck S."/>
            <person name="Peters L."/>
            <person name="Kyrpides N."/>
            <person name="Mavromatis K."/>
            <person name="Ivanova N."/>
            <person name="Mikhailova N."/>
            <person name="Chertkov O."/>
            <person name="Detter J.C."/>
            <person name="Tapia R."/>
            <person name="Han C."/>
            <person name="Land M."/>
            <person name="Hauser L."/>
            <person name="Markowitz V."/>
            <person name="Cheng J.-F."/>
            <person name="Hugenholtz P."/>
            <person name="Woyke T."/>
            <person name="Wu D."/>
            <person name="Spring S."/>
            <person name="Brambilla E."/>
            <person name="Klenk H.-P."/>
            <person name="Eisen J.A."/>
        </authorList>
    </citation>
    <scope>NUCLEOTIDE SEQUENCE [LARGE SCALE GENOMIC DNA]</scope>
    <source>
        <strain evidence="3 4">DSM 13497</strain>
    </source>
</reference>
<dbReference type="AlphaFoldDB" id="H1XW09"/>
<evidence type="ECO:0000313" key="4">
    <source>
        <dbReference type="Proteomes" id="UP000004671"/>
    </source>
</evidence>
<dbReference type="KEGG" id="caby:Cabys_948"/>
<sequence length="82" mass="9678">MSVKEINQKIKKVPPHLIPEIMDFIDFLINKYSKSPKKKKPFKFTWQGGLAEISKKYTSVELQHKVMDADFKKVKHTKVEFL</sequence>
<accession>H1XW09</accession>
<dbReference type="Pfam" id="PF10047">
    <property type="entry name" value="DUF2281"/>
    <property type="match status" value="1"/>
</dbReference>
<protein>
    <recommendedName>
        <fullName evidence="1">DUF2281 domain-containing protein</fullName>
    </recommendedName>
</protein>
<dbReference type="HOGENOM" id="CLU_193462_0_0_0"/>
<dbReference type="OrthoDB" id="9813378at2"/>
<dbReference type="Proteomes" id="UP000004671">
    <property type="component" value="Chromosome"/>
</dbReference>
<dbReference type="PaxDb" id="880073-Calab_2171"/>
<reference evidence="2 5" key="2">
    <citation type="submission" date="2016-11" db="EMBL/GenBank/DDBJ databases">
        <title>Genomic analysis of Caldithrix abyssi and proposal of a novel bacterial phylum Caldithrichaeota.</title>
        <authorList>
            <person name="Kublanov I."/>
            <person name="Sigalova O."/>
            <person name="Gavrilov S."/>
            <person name="Lebedinsky A."/>
            <person name="Ivanova N."/>
            <person name="Daum C."/>
            <person name="Reddy T."/>
            <person name="Klenk H.P."/>
            <person name="Goker M."/>
            <person name="Reva O."/>
            <person name="Miroshnichenko M."/>
            <person name="Kyprides N."/>
            <person name="Woyke T."/>
            <person name="Gelfand M."/>
        </authorList>
    </citation>
    <scope>NUCLEOTIDE SEQUENCE [LARGE SCALE GENOMIC DNA]</scope>
    <source>
        <strain evidence="2 5">LF13</strain>
    </source>
</reference>
<organism evidence="3 4">
    <name type="scientific">Caldithrix abyssi DSM 13497</name>
    <dbReference type="NCBI Taxonomy" id="880073"/>
    <lineage>
        <taxon>Bacteria</taxon>
        <taxon>Pseudomonadati</taxon>
        <taxon>Calditrichota</taxon>
        <taxon>Calditrichia</taxon>
        <taxon>Calditrichales</taxon>
        <taxon>Calditrichaceae</taxon>
        <taxon>Caldithrix</taxon>
    </lineage>
</organism>
<dbReference type="RefSeq" id="WP_006928957.1">
    <property type="nucleotide sequence ID" value="NZ_CM001402.1"/>
</dbReference>
<dbReference type="Proteomes" id="UP000183868">
    <property type="component" value="Chromosome"/>
</dbReference>
<evidence type="ECO:0000313" key="3">
    <source>
        <dbReference type="EMBL" id="EHO41781.1"/>
    </source>
</evidence>
<dbReference type="EMBL" id="CP018099">
    <property type="protein sequence ID" value="APF17699.1"/>
    <property type="molecule type" value="Genomic_DNA"/>
</dbReference>
<keyword evidence="4" id="KW-1185">Reference proteome</keyword>
<evidence type="ECO:0000313" key="5">
    <source>
        <dbReference type="Proteomes" id="UP000183868"/>
    </source>
</evidence>
<dbReference type="STRING" id="880073.Cabys_948"/>
<evidence type="ECO:0000313" key="2">
    <source>
        <dbReference type="EMBL" id="APF17699.1"/>
    </source>
</evidence>
<name>H1XW09_CALAY</name>
<feature type="domain" description="DUF2281" evidence="1">
    <location>
        <begin position="5"/>
        <end position="65"/>
    </location>
</feature>
<dbReference type="InterPro" id="IPR018739">
    <property type="entry name" value="DUF2281"/>
</dbReference>
<dbReference type="InParanoid" id="H1XW09"/>